<keyword evidence="2" id="KW-0503">Monooxygenase</keyword>
<dbReference type="SUPFAM" id="SSF54909">
    <property type="entry name" value="Dimeric alpha+beta barrel"/>
    <property type="match status" value="1"/>
</dbReference>
<sequence length="103" mass="11348">MLTITAVIRVKPGHQAAMSDALSAVADHVRRHEPQTLGFYVSQDMTDPCVFTTYERFVDQAAMDRHNQSAAVAHFFGIAKPILEGDVTLVTCREICTREQAAA</sequence>
<dbReference type="GO" id="GO:0004497">
    <property type="term" value="F:monooxygenase activity"/>
    <property type="evidence" value="ECO:0007669"/>
    <property type="project" value="UniProtKB-KW"/>
</dbReference>
<dbReference type="RefSeq" id="WP_307688839.1">
    <property type="nucleotide sequence ID" value="NZ_JAUSRO010000004.1"/>
</dbReference>
<dbReference type="Gene3D" id="3.30.70.100">
    <property type="match status" value="1"/>
</dbReference>
<dbReference type="InterPro" id="IPR050744">
    <property type="entry name" value="AI-2_Isomerase_LsrG"/>
</dbReference>
<proteinExistence type="predicted"/>
<dbReference type="EMBL" id="JAUSRO010000004">
    <property type="protein sequence ID" value="MDP9899012.1"/>
    <property type="molecule type" value="Genomic_DNA"/>
</dbReference>
<organism evidence="2 3">
    <name type="scientific">Variovorax ginsengisoli</name>
    <dbReference type="NCBI Taxonomy" id="363844"/>
    <lineage>
        <taxon>Bacteria</taxon>
        <taxon>Pseudomonadati</taxon>
        <taxon>Pseudomonadota</taxon>
        <taxon>Betaproteobacteria</taxon>
        <taxon>Burkholderiales</taxon>
        <taxon>Comamonadaceae</taxon>
        <taxon>Variovorax</taxon>
    </lineage>
</organism>
<evidence type="ECO:0000259" key="1">
    <source>
        <dbReference type="PROSITE" id="PS51725"/>
    </source>
</evidence>
<gene>
    <name evidence="2" type="ORF">J2W36_001257</name>
</gene>
<evidence type="ECO:0000313" key="3">
    <source>
        <dbReference type="Proteomes" id="UP001226867"/>
    </source>
</evidence>
<reference evidence="2 3" key="1">
    <citation type="submission" date="2023-07" db="EMBL/GenBank/DDBJ databases">
        <title>Sorghum-associated microbial communities from plants grown in Nebraska, USA.</title>
        <authorList>
            <person name="Schachtman D."/>
        </authorList>
    </citation>
    <scope>NUCLEOTIDE SEQUENCE [LARGE SCALE GENOMIC DNA]</scope>
    <source>
        <strain evidence="2 3">DS1607</strain>
    </source>
</reference>
<dbReference type="PROSITE" id="PS51725">
    <property type="entry name" value="ABM"/>
    <property type="match status" value="1"/>
</dbReference>
<keyword evidence="3" id="KW-1185">Reference proteome</keyword>
<protein>
    <submittedName>
        <fullName evidence="2">Quinol monooxygenase YgiN</fullName>
    </submittedName>
</protein>
<dbReference type="PANTHER" id="PTHR33336">
    <property type="entry name" value="QUINOL MONOOXYGENASE YGIN-RELATED"/>
    <property type="match status" value="1"/>
</dbReference>
<dbReference type="InterPro" id="IPR011008">
    <property type="entry name" value="Dimeric_a/b-barrel"/>
</dbReference>
<dbReference type="PANTHER" id="PTHR33336:SF3">
    <property type="entry name" value="ABM DOMAIN-CONTAINING PROTEIN"/>
    <property type="match status" value="1"/>
</dbReference>
<feature type="domain" description="ABM" evidence="1">
    <location>
        <begin position="2"/>
        <end position="91"/>
    </location>
</feature>
<name>A0ABT9S6S3_9BURK</name>
<dbReference type="Pfam" id="PF03992">
    <property type="entry name" value="ABM"/>
    <property type="match status" value="1"/>
</dbReference>
<dbReference type="InterPro" id="IPR007138">
    <property type="entry name" value="ABM_dom"/>
</dbReference>
<comment type="caution">
    <text evidence="2">The sequence shown here is derived from an EMBL/GenBank/DDBJ whole genome shotgun (WGS) entry which is preliminary data.</text>
</comment>
<evidence type="ECO:0000313" key="2">
    <source>
        <dbReference type="EMBL" id="MDP9899012.1"/>
    </source>
</evidence>
<keyword evidence="2" id="KW-0560">Oxidoreductase</keyword>
<accession>A0ABT9S6S3</accession>
<dbReference type="Proteomes" id="UP001226867">
    <property type="component" value="Unassembled WGS sequence"/>
</dbReference>